<evidence type="ECO:0000256" key="1">
    <source>
        <dbReference type="ARBA" id="ARBA00023015"/>
    </source>
</evidence>
<dbReference type="SMART" id="SM00347">
    <property type="entry name" value="HTH_MARR"/>
    <property type="match status" value="1"/>
</dbReference>
<proteinExistence type="predicted"/>
<gene>
    <name evidence="5" type="ORF">GT347_11720</name>
</gene>
<evidence type="ECO:0000256" key="2">
    <source>
        <dbReference type="ARBA" id="ARBA00023125"/>
    </source>
</evidence>
<reference evidence="5 6" key="1">
    <citation type="submission" date="2020-01" db="EMBL/GenBank/DDBJ databases">
        <title>Genome sequencing of strain KACC 21265.</title>
        <authorList>
            <person name="Heo J."/>
            <person name="Kim S.-J."/>
            <person name="Kim J.-S."/>
            <person name="Hong S.-B."/>
            <person name="Kwon S.-W."/>
        </authorList>
    </citation>
    <scope>NUCLEOTIDE SEQUENCE [LARGE SCALE GENOMIC DNA]</scope>
    <source>
        <strain evidence="5 6">KACC 21265</strain>
    </source>
</reference>
<dbReference type="SUPFAM" id="SSF46785">
    <property type="entry name" value="Winged helix' DNA-binding domain"/>
    <property type="match status" value="1"/>
</dbReference>
<dbReference type="RefSeq" id="WP_160552124.1">
    <property type="nucleotide sequence ID" value="NZ_CP047650.1"/>
</dbReference>
<keyword evidence="1" id="KW-0805">Transcription regulation</keyword>
<dbReference type="PROSITE" id="PS50995">
    <property type="entry name" value="HTH_MARR_2"/>
    <property type="match status" value="1"/>
</dbReference>
<evidence type="ECO:0000256" key="3">
    <source>
        <dbReference type="ARBA" id="ARBA00023163"/>
    </source>
</evidence>
<dbReference type="InterPro" id="IPR039422">
    <property type="entry name" value="MarR/SlyA-like"/>
</dbReference>
<dbReference type="Pfam" id="PF12802">
    <property type="entry name" value="MarR_2"/>
    <property type="match status" value="1"/>
</dbReference>
<keyword evidence="3" id="KW-0804">Transcription</keyword>
<evidence type="ECO:0000313" key="6">
    <source>
        <dbReference type="Proteomes" id="UP000464787"/>
    </source>
</evidence>
<feature type="domain" description="HTH marR-type" evidence="4">
    <location>
        <begin position="9"/>
        <end position="141"/>
    </location>
</feature>
<dbReference type="PANTHER" id="PTHR33164:SF64">
    <property type="entry name" value="TRANSCRIPTIONAL REGULATOR SLYA"/>
    <property type="match status" value="1"/>
</dbReference>
<dbReference type="AlphaFoldDB" id="A0A857J4K4"/>
<dbReference type="Gene3D" id="1.10.10.10">
    <property type="entry name" value="Winged helix-like DNA-binding domain superfamily/Winged helix DNA-binding domain"/>
    <property type="match status" value="1"/>
</dbReference>
<dbReference type="GO" id="GO:0006950">
    <property type="term" value="P:response to stress"/>
    <property type="evidence" value="ECO:0007669"/>
    <property type="project" value="TreeGrafter"/>
</dbReference>
<dbReference type="InterPro" id="IPR036388">
    <property type="entry name" value="WH-like_DNA-bd_sf"/>
</dbReference>
<dbReference type="GO" id="GO:0003700">
    <property type="term" value="F:DNA-binding transcription factor activity"/>
    <property type="evidence" value="ECO:0007669"/>
    <property type="project" value="InterPro"/>
</dbReference>
<protein>
    <submittedName>
        <fullName evidence="5">MarR family transcriptional regulator</fullName>
    </submittedName>
</protein>
<name>A0A857J4K4_9BURK</name>
<evidence type="ECO:0000313" key="5">
    <source>
        <dbReference type="EMBL" id="QHI98607.1"/>
    </source>
</evidence>
<dbReference type="EMBL" id="CP047650">
    <property type="protein sequence ID" value="QHI98607.1"/>
    <property type="molecule type" value="Genomic_DNA"/>
</dbReference>
<sequence length="153" mass="16690">MDHPQEHDMRRFSALLSQNARQWRKSINEELRPLGLTEATWLPLLHLARAEGPMLQKELAQAMTLDSSSVVRLLDGLEAAGLAERTVADDRRAKAIRPTAAGRAVVAQVEQVVDDARRRCLSEVSAGELAVALQVLEKVAAALSPVPLQELAA</sequence>
<keyword evidence="6" id="KW-1185">Reference proteome</keyword>
<dbReference type="PRINTS" id="PR00598">
    <property type="entry name" value="HTHMARR"/>
</dbReference>
<evidence type="ECO:0000259" key="4">
    <source>
        <dbReference type="PROSITE" id="PS50995"/>
    </source>
</evidence>
<dbReference type="InterPro" id="IPR000835">
    <property type="entry name" value="HTH_MarR-typ"/>
</dbReference>
<dbReference type="KEGG" id="xyk:GT347_11720"/>
<keyword evidence="2" id="KW-0238">DNA-binding</keyword>
<dbReference type="Proteomes" id="UP000464787">
    <property type="component" value="Chromosome"/>
</dbReference>
<organism evidence="5 6">
    <name type="scientific">Xylophilus rhododendri</name>
    <dbReference type="NCBI Taxonomy" id="2697032"/>
    <lineage>
        <taxon>Bacteria</taxon>
        <taxon>Pseudomonadati</taxon>
        <taxon>Pseudomonadota</taxon>
        <taxon>Betaproteobacteria</taxon>
        <taxon>Burkholderiales</taxon>
        <taxon>Xylophilus</taxon>
    </lineage>
</organism>
<dbReference type="GO" id="GO:0003677">
    <property type="term" value="F:DNA binding"/>
    <property type="evidence" value="ECO:0007669"/>
    <property type="project" value="UniProtKB-KW"/>
</dbReference>
<dbReference type="InterPro" id="IPR036390">
    <property type="entry name" value="WH_DNA-bd_sf"/>
</dbReference>
<accession>A0A857J4K4</accession>
<dbReference type="PANTHER" id="PTHR33164">
    <property type="entry name" value="TRANSCRIPTIONAL REGULATOR, MARR FAMILY"/>
    <property type="match status" value="1"/>
</dbReference>